<dbReference type="Proteomes" id="UP000198906">
    <property type="component" value="Unassembled WGS sequence"/>
</dbReference>
<feature type="region of interest" description="Disordered" evidence="1">
    <location>
        <begin position="159"/>
        <end position="211"/>
    </location>
</feature>
<organism evidence="2 3">
    <name type="scientific">Micromonospora inyonensis</name>
    <dbReference type="NCBI Taxonomy" id="47866"/>
    <lineage>
        <taxon>Bacteria</taxon>
        <taxon>Bacillati</taxon>
        <taxon>Actinomycetota</taxon>
        <taxon>Actinomycetes</taxon>
        <taxon>Micromonosporales</taxon>
        <taxon>Micromonosporaceae</taxon>
        <taxon>Micromonospora</taxon>
    </lineage>
</organism>
<feature type="region of interest" description="Disordered" evidence="1">
    <location>
        <begin position="330"/>
        <end position="350"/>
    </location>
</feature>
<protein>
    <submittedName>
        <fullName evidence="2">Uncharacterized protein</fullName>
    </submittedName>
</protein>
<keyword evidence="3" id="KW-1185">Reference proteome</keyword>
<evidence type="ECO:0000256" key="1">
    <source>
        <dbReference type="SAM" id="MobiDB-lite"/>
    </source>
</evidence>
<evidence type="ECO:0000313" key="3">
    <source>
        <dbReference type="Proteomes" id="UP000198906"/>
    </source>
</evidence>
<reference evidence="3" key="1">
    <citation type="submission" date="2016-06" db="EMBL/GenBank/DDBJ databases">
        <authorList>
            <person name="Varghese N."/>
        </authorList>
    </citation>
    <scope>NUCLEOTIDE SEQUENCE [LARGE SCALE GENOMIC DNA]</scope>
    <source>
        <strain evidence="3">DSM 46123</strain>
    </source>
</reference>
<evidence type="ECO:0000313" key="2">
    <source>
        <dbReference type="EMBL" id="SCL16861.1"/>
    </source>
</evidence>
<dbReference type="EMBL" id="FMHU01000001">
    <property type="protein sequence ID" value="SCL16861.1"/>
    <property type="molecule type" value="Genomic_DNA"/>
</dbReference>
<dbReference type="InterPro" id="IPR046828">
    <property type="entry name" value="RepSA"/>
</dbReference>
<sequence length="416" mass="46111">MSQLELIPSTPATEEPRPGSRAARMRQPLAKEALKQLAEQHGVCVRPLALRRIDTVTGLTEVVEVPCGATLAVKCKPCAERGRRLRIQQIREGWHLADEPAVQPDRPGEDALALVRVRAHLEFEREALNYQPMHPDQRAAQIADVDAAIAELDEALAETSLRGHLTPKDRDERPRRKRSTRRRQDSPDLPRLPVDPRTVGRAYSGRSGKTHRPSMLVTLTLGSHGPVHSHIRRGAYVAPCECGQRHGPHDDLLGTPVDPTSYDYRRAALDAIHFARVLDRWWQNVRRAAGWNVQYAGAVELQRRLAPQVRRGRARSVGRPSSVGCFPLFRQSTGRSSAPPPGRDCAGVSAPAWPGPPSTWIRGSCGSSRWRSRHTPGSCFGRTRRAGRDCGRCRCRGSWRTRCASGAGRPTRTGGR</sequence>
<dbReference type="STRING" id="47866.GA0074694_1797"/>
<dbReference type="Pfam" id="PF20199">
    <property type="entry name" value="RepSA"/>
    <property type="match status" value="1"/>
</dbReference>
<gene>
    <name evidence="2" type="ORF">GA0074694_1797</name>
</gene>
<feature type="region of interest" description="Disordered" evidence="1">
    <location>
        <begin position="1"/>
        <end position="23"/>
    </location>
</feature>
<proteinExistence type="predicted"/>
<accession>A0A1C6RII5</accession>
<name>A0A1C6RII5_9ACTN</name>
<dbReference type="AlphaFoldDB" id="A0A1C6RII5"/>